<evidence type="ECO:0008006" key="3">
    <source>
        <dbReference type="Google" id="ProtNLM"/>
    </source>
</evidence>
<organism evidence="1 2">
    <name type="scientific">Lyngbya confervoides BDU141951</name>
    <dbReference type="NCBI Taxonomy" id="1574623"/>
    <lineage>
        <taxon>Bacteria</taxon>
        <taxon>Bacillati</taxon>
        <taxon>Cyanobacteriota</taxon>
        <taxon>Cyanophyceae</taxon>
        <taxon>Oscillatoriophycideae</taxon>
        <taxon>Oscillatoriales</taxon>
        <taxon>Microcoleaceae</taxon>
        <taxon>Lyngbya</taxon>
    </lineage>
</organism>
<evidence type="ECO:0000313" key="2">
    <source>
        <dbReference type="Proteomes" id="UP000031561"/>
    </source>
</evidence>
<dbReference type="Gene3D" id="3.40.1350.100">
    <property type="match status" value="1"/>
</dbReference>
<dbReference type="PANTHER" id="PTHR33926:SF4">
    <property type="entry name" value="PROTEIN TIC 22, CHLOROPLASTIC"/>
    <property type="match status" value="1"/>
</dbReference>
<dbReference type="EMBL" id="JTHE03000004">
    <property type="protein sequence ID" value="MCM1981333.1"/>
    <property type="molecule type" value="Genomic_DNA"/>
</dbReference>
<comment type="caution">
    <text evidence="1">The sequence shown here is derived from an EMBL/GenBank/DDBJ whole genome shotgun (WGS) entry which is preliminary data.</text>
</comment>
<proteinExistence type="predicted"/>
<gene>
    <name evidence="1" type="ORF">QQ91_0000605</name>
</gene>
<dbReference type="InterPro" id="IPR007378">
    <property type="entry name" value="Tic22-like"/>
</dbReference>
<evidence type="ECO:0000313" key="1">
    <source>
        <dbReference type="EMBL" id="MCM1981333.1"/>
    </source>
</evidence>
<reference evidence="1 2" key="1">
    <citation type="journal article" date="2015" name="Genome Announc.">
        <title>Draft Genome Sequence of Filamentous Marine Cyanobacterium Lyngbya confervoides Strain BDU141951.</title>
        <authorList>
            <person name="Chandrababunaidu M.M."/>
            <person name="Sen D."/>
            <person name="Tripathy S."/>
        </authorList>
    </citation>
    <scope>NUCLEOTIDE SEQUENCE [LARGE SCALE GENOMIC DNA]</scope>
    <source>
        <strain evidence="1 2">BDU141951</strain>
    </source>
</reference>
<accession>A0ABD4SY65</accession>
<dbReference type="PANTHER" id="PTHR33926">
    <property type="entry name" value="PROTEIN TIC 22, CHLOROPLASTIC"/>
    <property type="match status" value="1"/>
</dbReference>
<dbReference type="AlphaFoldDB" id="A0ABD4SY65"/>
<name>A0ABD4SY65_9CYAN</name>
<dbReference type="Proteomes" id="UP000031561">
    <property type="component" value="Unassembled WGS sequence"/>
</dbReference>
<protein>
    <recommendedName>
        <fullName evidence="3">Tic22 family protein</fullName>
    </recommendedName>
</protein>
<dbReference type="Pfam" id="PF04278">
    <property type="entry name" value="Tic22"/>
    <property type="match status" value="1"/>
</dbReference>
<sequence>MKRLQHLALALGFTGSLFLGVNGLQPRSAQALSEAQVLSRLTSVPIFTLVDDKGTPVFGADPNQKPPKPIVLFFTHQKEAQDALASYRKAQPEKGKSAQVLLLSMKDALESFKKIRGENDIKYSIEPNLTQLQTAISLLKSNGEVVSQGDQLMTKDGKPFVSGVPLFYAMATGPDGKSGFVTGTREVTVNGKKQTENYVPVYFSKADLERDLAAVTKAQPQAKVEVKVTMFNNFLAYLYNAKSEAEVPFQLVPSDEAAQFANQLLQEAQKNQKPAQK</sequence>
<dbReference type="RefSeq" id="WP_166278670.1">
    <property type="nucleotide sequence ID" value="NZ_JTHE03000004.1"/>
</dbReference>
<keyword evidence="2" id="KW-1185">Reference proteome</keyword>